<dbReference type="EMBL" id="BAAFSF010000001">
    <property type="protein sequence ID" value="GAB1251360.1"/>
    <property type="molecule type" value="Genomic_DNA"/>
</dbReference>
<evidence type="ECO:0000313" key="13">
    <source>
        <dbReference type="Proteomes" id="UP001628220"/>
    </source>
</evidence>
<evidence type="ECO:0000313" key="12">
    <source>
        <dbReference type="EMBL" id="GAB1251360.1"/>
    </source>
</evidence>
<dbReference type="RefSeq" id="WP_411915171.1">
    <property type="nucleotide sequence ID" value="NZ_BAAFSF010000001.1"/>
</dbReference>
<dbReference type="SUPFAM" id="SSF51445">
    <property type="entry name" value="(Trans)glycosidases"/>
    <property type="match status" value="1"/>
</dbReference>
<dbReference type="Proteomes" id="UP001628220">
    <property type="component" value="Unassembled WGS sequence"/>
</dbReference>
<comment type="catalytic activity">
    <reaction evidence="1">
        <text>Transfers a segment of a (1-&gt;4)-alpha-D-glucan to a new position in an acceptor, which may be glucose or a (1-&gt;4)-alpha-D-glucan.</text>
        <dbReference type="EC" id="2.4.1.25"/>
    </reaction>
</comment>
<evidence type="ECO:0000256" key="5">
    <source>
        <dbReference type="ARBA" id="ARBA00020295"/>
    </source>
</evidence>
<dbReference type="InterPro" id="IPR003385">
    <property type="entry name" value="Glyco_hydro_77"/>
</dbReference>
<dbReference type="InterPro" id="IPR017853">
    <property type="entry name" value="GH"/>
</dbReference>
<dbReference type="PANTHER" id="PTHR32518:SF3">
    <property type="entry name" value="4-ALPHA-GLUCANOTRANSFERASE"/>
    <property type="match status" value="1"/>
</dbReference>
<dbReference type="EC" id="2.4.1.25" evidence="4"/>
<sequence>MSLLQDTITCLRKQLDEKSLHITGCAVPLSALRYEEDSPLGGDQGIGDFGAITHLIPWMVNHGQRVLQLLPVNDTTLYRNQKDAYPYSAISAFALNPIYADLNQLPLNDAIDLQKEANRLHHTKELHYGEVLRLKEDWLHKYYVAHEKEISGDSRIDTYIRTEAYWLRDYATFCYFRDTETSLYFHNWRSKAVPSEGSLRYYYWVQWVLEDQLTEAVTEALSKGIVLKGDLPIGVSPYGADVRQHPELFYQGMQAGAPPDYFSQEGQNWGFPTYNWQAMEDEGYIWWKQRIKRMARFFAFLRIDHILGFFRIWSIPRDGRKGSMGYFVPLIPLSKKDLYAEGIPISLIDHSIPPCEDALILPYPSATGNGYTLRYNLSSTRSFQQLDGELQKRLTTLEKDFFYHRQEALWKENGTKHLQAIAQDTPLILCAEDLGLTPQCVYEVLADLGIMTLELERFSKKFGKEFSDATLFPYLSVATTGTHDMPPLRKWWHEDPQRAGRFKETHSLPLQPDTPETTIFQTLINRTLYSPAALAILPLQDWLSVDPHYLEVTDYRQEQINYPEDQEHSWLYRLPFAL</sequence>
<keyword evidence="13" id="KW-1185">Reference proteome</keyword>
<evidence type="ECO:0000256" key="10">
    <source>
        <dbReference type="ARBA" id="ARBA00031423"/>
    </source>
</evidence>
<dbReference type="Gene3D" id="3.20.20.80">
    <property type="entry name" value="Glycosidases"/>
    <property type="match status" value="1"/>
</dbReference>
<organism evidence="12 13">
    <name type="scientific">Porphyromonas miyakawae</name>
    <dbReference type="NCBI Taxonomy" id="3137470"/>
    <lineage>
        <taxon>Bacteria</taxon>
        <taxon>Pseudomonadati</taxon>
        <taxon>Bacteroidota</taxon>
        <taxon>Bacteroidia</taxon>
        <taxon>Bacteroidales</taxon>
        <taxon>Porphyromonadaceae</taxon>
        <taxon>Porphyromonas</taxon>
    </lineage>
</organism>
<gene>
    <name evidence="12" type="ORF">Tsumi_04640</name>
</gene>
<name>A0ABQ0E0W8_9PORP</name>
<evidence type="ECO:0000256" key="4">
    <source>
        <dbReference type="ARBA" id="ARBA00012560"/>
    </source>
</evidence>
<comment type="similarity">
    <text evidence="3">Belongs to the disproportionating enzyme family.</text>
</comment>
<keyword evidence="6" id="KW-0963">Cytoplasm</keyword>
<proteinExistence type="inferred from homology"/>
<evidence type="ECO:0000256" key="1">
    <source>
        <dbReference type="ARBA" id="ARBA00000439"/>
    </source>
</evidence>
<reference evidence="12 13" key="1">
    <citation type="journal article" date="2025" name="Int. J. Syst. Evol. Microbiol.">
        <title>Desulfovibrio falkowii sp. nov., Porphyromonas miyakawae sp. nov., Mediterraneibacter flintii sp. nov. and Owariibacterium komagatae gen. nov., sp. nov., isolated from human faeces.</title>
        <authorList>
            <person name="Hamaguchi T."/>
            <person name="Ohara M."/>
            <person name="Hisatomi A."/>
            <person name="Sekiguchi K."/>
            <person name="Takeda J.I."/>
            <person name="Ueyama J."/>
            <person name="Ito M."/>
            <person name="Nishiwaki H."/>
            <person name="Ogi T."/>
            <person name="Hirayama M."/>
            <person name="Ohkuma M."/>
            <person name="Sakamoto M."/>
            <person name="Ohno K."/>
        </authorList>
    </citation>
    <scope>NUCLEOTIDE SEQUENCE [LARGE SCALE GENOMIC DNA]</scope>
    <source>
        <strain evidence="12 13">13CB11C</strain>
    </source>
</reference>
<protein>
    <recommendedName>
        <fullName evidence="5">4-alpha-glucanotransferase</fullName>
        <ecNumber evidence="4">2.4.1.25</ecNumber>
    </recommendedName>
    <alternativeName>
        <fullName evidence="10">Amylomaltase</fullName>
    </alternativeName>
    <alternativeName>
        <fullName evidence="11">Disproportionating enzyme</fullName>
    </alternativeName>
</protein>
<evidence type="ECO:0000256" key="9">
    <source>
        <dbReference type="ARBA" id="ARBA00023277"/>
    </source>
</evidence>
<evidence type="ECO:0000256" key="11">
    <source>
        <dbReference type="ARBA" id="ARBA00031501"/>
    </source>
</evidence>
<evidence type="ECO:0000256" key="2">
    <source>
        <dbReference type="ARBA" id="ARBA00004496"/>
    </source>
</evidence>
<dbReference type="Pfam" id="PF02446">
    <property type="entry name" value="Glyco_hydro_77"/>
    <property type="match status" value="1"/>
</dbReference>
<keyword evidence="7" id="KW-0328">Glycosyltransferase</keyword>
<evidence type="ECO:0000256" key="8">
    <source>
        <dbReference type="ARBA" id="ARBA00022679"/>
    </source>
</evidence>
<evidence type="ECO:0000256" key="7">
    <source>
        <dbReference type="ARBA" id="ARBA00022676"/>
    </source>
</evidence>
<keyword evidence="9" id="KW-0119">Carbohydrate metabolism</keyword>
<evidence type="ECO:0000256" key="3">
    <source>
        <dbReference type="ARBA" id="ARBA00005684"/>
    </source>
</evidence>
<evidence type="ECO:0000256" key="6">
    <source>
        <dbReference type="ARBA" id="ARBA00022490"/>
    </source>
</evidence>
<dbReference type="PANTHER" id="PTHR32518">
    <property type="match status" value="1"/>
</dbReference>
<comment type="subcellular location">
    <subcellularLocation>
        <location evidence="2">Cytoplasm</location>
    </subcellularLocation>
</comment>
<keyword evidence="8" id="KW-0808">Transferase</keyword>
<accession>A0ABQ0E0W8</accession>
<comment type="caution">
    <text evidence="12">The sequence shown here is derived from an EMBL/GenBank/DDBJ whole genome shotgun (WGS) entry which is preliminary data.</text>
</comment>